<accession>A0A1V9XUC9</accession>
<evidence type="ECO:0000256" key="5">
    <source>
        <dbReference type="ARBA" id="ARBA00022771"/>
    </source>
</evidence>
<evidence type="ECO:0000256" key="3">
    <source>
        <dbReference type="ARBA" id="ARBA00022723"/>
    </source>
</evidence>
<keyword evidence="4" id="KW-0677">Repeat</keyword>
<dbReference type="InterPro" id="IPR051967">
    <property type="entry name" value="Krueppel_C2H2-ZF"/>
</dbReference>
<evidence type="ECO:0000256" key="2">
    <source>
        <dbReference type="ARBA" id="ARBA00006991"/>
    </source>
</evidence>
<dbReference type="STRING" id="418985.A0A1V9XUC9"/>
<dbReference type="PANTHER" id="PTHR45925">
    <property type="entry name" value="ZINC FINGER PROTEIN"/>
    <property type="match status" value="1"/>
</dbReference>
<dbReference type="InParanoid" id="A0A1V9XUC9"/>
<keyword evidence="5 11" id="KW-0863">Zinc-finger</keyword>
<dbReference type="PROSITE" id="PS50157">
    <property type="entry name" value="ZINC_FINGER_C2H2_2"/>
    <property type="match status" value="1"/>
</dbReference>
<evidence type="ECO:0000256" key="1">
    <source>
        <dbReference type="ARBA" id="ARBA00004123"/>
    </source>
</evidence>
<evidence type="ECO:0000313" key="14">
    <source>
        <dbReference type="Proteomes" id="UP000192247"/>
    </source>
</evidence>
<comment type="similarity">
    <text evidence="2">Belongs to the krueppel C2H2-type zinc-finger protein family.</text>
</comment>
<dbReference type="Gene3D" id="3.30.160.60">
    <property type="entry name" value="Classic Zinc Finger"/>
    <property type="match status" value="2"/>
</dbReference>
<dbReference type="PROSITE" id="PS00028">
    <property type="entry name" value="ZINC_FINGER_C2H2_1"/>
    <property type="match status" value="1"/>
</dbReference>
<comment type="caution">
    <text evidence="13">The sequence shown here is derived from an EMBL/GenBank/DDBJ whole genome shotgun (WGS) entry which is preliminary data.</text>
</comment>
<dbReference type="InterPro" id="IPR036236">
    <property type="entry name" value="Znf_C2H2_sf"/>
</dbReference>
<keyword evidence="3" id="KW-0479">Metal-binding</keyword>
<keyword evidence="6" id="KW-0862">Zinc</keyword>
<name>A0A1V9XUC9_9ACAR</name>
<evidence type="ECO:0000313" key="13">
    <source>
        <dbReference type="EMBL" id="OQR77043.1"/>
    </source>
</evidence>
<gene>
    <name evidence="13" type="ORF">BIW11_00501</name>
</gene>
<keyword evidence="7" id="KW-0805">Transcription regulation</keyword>
<dbReference type="Proteomes" id="UP000192247">
    <property type="component" value="Unassembled WGS sequence"/>
</dbReference>
<dbReference type="SMART" id="SM00355">
    <property type="entry name" value="ZnF_C2H2"/>
    <property type="match status" value="2"/>
</dbReference>
<dbReference type="SUPFAM" id="SSF57667">
    <property type="entry name" value="beta-beta-alpha zinc fingers"/>
    <property type="match status" value="1"/>
</dbReference>
<dbReference type="GO" id="GO:0000981">
    <property type="term" value="F:DNA-binding transcription factor activity, RNA polymerase II-specific"/>
    <property type="evidence" value="ECO:0007669"/>
    <property type="project" value="TreeGrafter"/>
</dbReference>
<dbReference type="EMBL" id="MNPL01004014">
    <property type="protein sequence ID" value="OQR77043.1"/>
    <property type="molecule type" value="Genomic_DNA"/>
</dbReference>
<organism evidence="13 14">
    <name type="scientific">Tropilaelaps mercedesae</name>
    <dbReference type="NCBI Taxonomy" id="418985"/>
    <lineage>
        <taxon>Eukaryota</taxon>
        <taxon>Metazoa</taxon>
        <taxon>Ecdysozoa</taxon>
        <taxon>Arthropoda</taxon>
        <taxon>Chelicerata</taxon>
        <taxon>Arachnida</taxon>
        <taxon>Acari</taxon>
        <taxon>Parasitiformes</taxon>
        <taxon>Mesostigmata</taxon>
        <taxon>Gamasina</taxon>
        <taxon>Dermanyssoidea</taxon>
        <taxon>Laelapidae</taxon>
        <taxon>Tropilaelaps</taxon>
    </lineage>
</organism>
<dbReference type="GO" id="GO:0005634">
    <property type="term" value="C:nucleus"/>
    <property type="evidence" value="ECO:0007669"/>
    <property type="project" value="UniProtKB-SubCell"/>
</dbReference>
<dbReference type="GO" id="GO:0008270">
    <property type="term" value="F:zinc ion binding"/>
    <property type="evidence" value="ECO:0007669"/>
    <property type="project" value="UniProtKB-KW"/>
</dbReference>
<dbReference type="FunFam" id="3.30.160.60:FF:000075">
    <property type="entry name" value="Putative zinc finger protein 536"/>
    <property type="match status" value="1"/>
</dbReference>
<dbReference type="InterPro" id="IPR013087">
    <property type="entry name" value="Znf_C2H2_type"/>
</dbReference>
<evidence type="ECO:0000256" key="9">
    <source>
        <dbReference type="ARBA" id="ARBA00023163"/>
    </source>
</evidence>
<keyword evidence="9" id="KW-0804">Transcription</keyword>
<protein>
    <submittedName>
        <fullName evidence="13">Zinc finger-like</fullName>
    </submittedName>
</protein>
<dbReference type="OrthoDB" id="6429583at2759"/>
<evidence type="ECO:0000256" key="11">
    <source>
        <dbReference type="PROSITE-ProRule" id="PRU00042"/>
    </source>
</evidence>
<evidence type="ECO:0000256" key="7">
    <source>
        <dbReference type="ARBA" id="ARBA00023015"/>
    </source>
</evidence>
<proteinExistence type="inferred from homology"/>
<comment type="subcellular location">
    <subcellularLocation>
        <location evidence="1">Nucleus</location>
    </subcellularLocation>
</comment>
<evidence type="ECO:0000256" key="4">
    <source>
        <dbReference type="ARBA" id="ARBA00022737"/>
    </source>
</evidence>
<keyword evidence="10" id="KW-0539">Nucleus</keyword>
<reference evidence="13 14" key="1">
    <citation type="journal article" date="2017" name="Gigascience">
        <title>Draft genome of the honey bee ectoparasitic mite, Tropilaelaps mercedesae, is shaped by the parasitic life history.</title>
        <authorList>
            <person name="Dong X."/>
            <person name="Armstrong S.D."/>
            <person name="Xia D."/>
            <person name="Makepeace B.L."/>
            <person name="Darby A.C."/>
            <person name="Kadowaki T."/>
        </authorList>
    </citation>
    <scope>NUCLEOTIDE SEQUENCE [LARGE SCALE GENOMIC DNA]</scope>
    <source>
        <strain evidence="13">Wuxi-XJTLU</strain>
    </source>
</reference>
<evidence type="ECO:0000256" key="8">
    <source>
        <dbReference type="ARBA" id="ARBA00023125"/>
    </source>
</evidence>
<dbReference type="AlphaFoldDB" id="A0A1V9XUC9"/>
<sequence>MNPTDRYKKTSADLNAASACDGWYSLTHLSECVDDIPPIGEAAGPAYSVGLRMDAEVGTNPSSSIDQSLKSVDRRTCHFCLRRWPDQWALRMHMRTHTQERPHCCPHCDYRAAHKSNLTVHLRKHETAEKAFRMRGRALTVRGGGGTAGRRYVGQL</sequence>
<evidence type="ECO:0000256" key="10">
    <source>
        <dbReference type="ARBA" id="ARBA00023242"/>
    </source>
</evidence>
<keyword evidence="14" id="KW-1185">Reference proteome</keyword>
<evidence type="ECO:0000256" key="6">
    <source>
        <dbReference type="ARBA" id="ARBA00022833"/>
    </source>
</evidence>
<feature type="domain" description="C2H2-type" evidence="12">
    <location>
        <begin position="75"/>
        <end position="102"/>
    </location>
</feature>
<keyword evidence="8" id="KW-0238">DNA-binding</keyword>
<dbReference type="GO" id="GO:0000978">
    <property type="term" value="F:RNA polymerase II cis-regulatory region sequence-specific DNA binding"/>
    <property type="evidence" value="ECO:0007669"/>
    <property type="project" value="TreeGrafter"/>
</dbReference>
<evidence type="ECO:0000259" key="12">
    <source>
        <dbReference type="PROSITE" id="PS50157"/>
    </source>
</evidence>